<name>A0A6B3NR48_9CYAN</name>
<sequence>MLASIILQGVLSGYQYWLEVEIEVLLASYLELLESLGSRVIVEGKPGIVTGVTTTGELRVQLNLTEAMVAQLPAPASITEISLQPGTISLGYSP</sequence>
<gene>
    <name evidence="1" type="ORF">F6J89_29925</name>
</gene>
<reference evidence="1" key="1">
    <citation type="submission" date="2019-11" db="EMBL/GenBank/DDBJ databases">
        <title>Genomic insights into an expanded diversity of filamentous marine cyanobacteria reveals the extraordinary biosynthetic potential of Moorea and Okeania.</title>
        <authorList>
            <person name="Ferreira Leao T."/>
            <person name="Wang M."/>
            <person name="Moss N."/>
            <person name="Da Silva R."/>
            <person name="Sanders J."/>
            <person name="Nurk S."/>
            <person name="Gurevich A."/>
            <person name="Humphrey G."/>
            <person name="Reher R."/>
            <person name="Zhu Q."/>
            <person name="Belda-Ferre P."/>
            <person name="Glukhov E."/>
            <person name="Rex R."/>
            <person name="Dorrestein P.C."/>
            <person name="Knight R."/>
            <person name="Pevzner P."/>
            <person name="Gerwick W.H."/>
            <person name="Gerwick L."/>
        </authorList>
    </citation>
    <scope>NUCLEOTIDE SEQUENCE</scope>
    <source>
        <strain evidence="1">SIO1C4</strain>
    </source>
</reference>
<evidence type="ECO:0000313" key="1">
    <source>
        <dbReference type="EMBL" id="NER31718.1"/>
    </source>
</evidence>
<protein>
    <submittedName>
        <fullName evidence="1">Uncharacterized protein</fullName>
    </submittedName>
</protein>
<dbReference type="EMBL" id="JAAHFQ010000913">
    <property type="protein sequence ID" value="NER31718.1"/>
    <property type="molecule type" value="Genomic_DNA"/>
</dbReference>
<proteinExistence type="predicted"/>
<comment type="caution">
    <text evidence="1">The sequence shown here is derived from an EMBL/GenBank/DDBJ whole genome shotgun (WGS) entry which is preliminary data.</text>
</comment>
<dbReference type="AlphaFoldDB" id="A0A6B3NR48"/>
<accession>A0A6B3NR48</accession>
<organism evidence="1">
    <name type="scientific">Symploca sp. SIO1C4</name>
    <dbReference type="NCBI Taxonomy" id="2607765"/>
    <lineage>
        <taxon>Bacteria</taxon>
        <taxon>Bacillati</taxon>
        <taxon>Cyanobacteriota</taxon>
        <taxon>Cyanophyceae</taxon>
        <taxon>Coleofasciculales</taxon>
        <taxon>Coleofasciculaceae</taxon>
        <taxon>Symploca</taxon>
    </lineage>
</organism>